<accession>A0A0D3DLH0</accession>
<dbReference type="HOGENOM" id="CLU_019862_0_2_1"/>
<keyword evidence="4" id="KW-1185">Reference proteome</keyword>
<feature type="compositionally biased region" description="Basic and acidic residues" evidence="2">
    <location>
        <begin position="258"/>
        <end position="278"/>
    </location>
</feature>
<evidence type="ECO:0000256" key="2">
    <source>
        <dbReference type="SAM" id="MobiDB-lite"/>
    </source>
</evidence>
<keyword evidence="1" id="KW-0175">Coiled coil</keyword>
<evidence type="ECO:0000313" key="3">
    <source>
        <dbReference type="EnsemblPlants" id="Bo8g034050.1"/>
    </source>
</evidence>
<reference evidence="3" key="2">
    <citation type="submission" date="2015-03" db="UniProtKB">
        <authorList>
            <consortium name="EnsemblPlants"/>
        </authorList>
    </citation>
    <scope>IDENTIFICATION</scope>
</reference>
<feature type="region of interest" description="Disordered" evidence="2">
    <location>
        <begin position="1"/>
        <end position="21"/>
    </location>
</feature>
<evidence type="ECO:0008006" key="5">
    <source>
        <dbReference type="Google" id="ProtNLM"/>
    </source>
</evidence>
<feature type="coiled-coil region" evidence="1">
    <location>
        <begin position="357"/>
        <end position="384"/>
    </location>
</feature>
<dbReference type="PANTHER" id="PTHR31099">
    <property type="entry name" value="OS06G0165300 PROTEIN"/>
    <property type="match status" value="1"/>
</dbReference>
<proteinExistence type="predicted"/>
<name>A0A0D3DLH0_BRAOL</name>
<sequence length="422" mass="47278">MSSRKKASKRGISRGSSSEEVHDDILVPKAEFAPYSIDPTDGEAYWIARYGSINPPSEMSFPVMNQRSVERGVPSISTGKFLKTVRAFCWISDAVEFRIPCRGESADSPPEGYFTCYESFLLRCSVWFPILEIIVRVLDRFEVSISQLNLTSFQHHIGVVILSYKHGLSLNADHFEAIFRLQLVSKPHLYRLVPRTYMTSFINPLPPFPEDVIEVRDLLRNGPFFGTFFTPRRVRKALRLVHPDLGVGAEADSDSESDDRTPCDVPAEEKDARSSKGKGIDLGDLEFSVDDSILPGWDPDLAYGDGSGSSEVPFPDFDDIFAGLPSSFDPPSSVDELGRSKGLNMLGSALETSHREAMVYRFKVEKAEKDLARVQNEILERDSKLAKDHAKAVRQAERRGRREIAEMMKNRASQFKAGVRCG</sequence>
<evidence type="ECO:0000256" key="1">
    <source>
        <dbReference type="SAM" id="Coils"/>
    </source>
</evidence>
<reference evidence="3 4" key="1">
    <citation type="journal article" date="2014" name="Genome Biol.">
        <title>Transcriptome and methylome profiling reveals relics of genome dominance in the mesopolyploid Brassica oleracea.</title>
        <authorList>
            <person name="Parkin I.A."/>
            <person name="Koh C."/>
            <person name="Tang H."/>
            <person name="Robinson S.J."/>
            <person name="Kagale S."/>
            <person name="Clarke W.E."/>
            <person name="Town C.D."/>
            <person name="Nixon J."/>
            <person name="Krishnakumar V."/>
            <person name="Bidwell S.L."/>
            <person name="Denoeud F."/>
            <person name="Belcram H."/>
            <person name="Links M.G."/>
            <person name="Just J."/>
            <person name="Clarke C."/>
            <person name="Bender T."/>
            <person name="Huebert T."/>
            <person name="Mason A.S."/>
            <person name="Pires J.C."/>
            <person name="Barker G."/>
            <person name="Moore J."/>
            <person name="Walley P.G."/>
            <person name="Manoli S."/>
            <person name="Batley J."/>
            <person name="Edwards D."/>
            <person name="Nelson M.N."/>
            <person name="Wang X."/>
            <person name="Paterson A.H."/>
            <person name="King G."/>
            <person name="Bancroft I."/>
            <person name="Chalhoub B."/>
            <person name="Sharpe A.G."/>
        </authorList>
    </citation>
    <scope>NUCLEOTIDE SEQUENCE</scope>
    <source>
        <strain evidence="3 4">cv. TO1000</strain>
    </source>
</reference>
<dbReference type="AlphaFoldDB" id="A0A0D3DLH0"/>
<feature type="region of interest" description="Disordered" evidence="2">
    <location>
        <begin position="248"/>
        <end position="278"/>
    </location>
</feature>
<dbReference type="Gramene" id="Bo8g034050.1">
    <property type="protein sequence ID" value="Bo8g034050.1"/>
    <property type="gene ID" value="Bo8g034050"/>
</dbReference>
<dbReference type="PANTHER" id="PTHR31099:SF44">
    <property type="entry name" value="DUF4283 DOMAIN-CONTAINING PROTEIN"/>
    <property type="match status" value="1"/>
</dbReference>
<evidence type="ECO:0000313" key="4">
    <source>
        <dbReference type="Proteomes" id="UP000032141"/>
    </source>
</evidence>
<protein>
    <recommendedName>
        <fullName evidence="5">DUF1985 domain-containing protein</fullName>
    </recommendedName>
</protein>
<dbReference type="eggNOG" id="ENOG502RRIK">
    <property type="taxonomic scope" value="Eukaryota"/>
</dbReference>
<dbReference type="Proteomes" id="UP000032141">
    <property type="component" value="Chromosome C8"/>
</dbReference>
<dbReference type="EnsemblPlants" id="Bo8g034050.1">
    <property type="protein sequence ID" value="Bo8g034050.1"/>
    <property type="gene ID" value="Bo8g034050"/>
</dbReference>
<organism evidence="3 4">
    <name type="scientific">Brassica oleracea var. oleracea</name>
    <dbReference type="NCBI Taxonomy" id="109376"/>
    <lineage>
        <taxon>Eukaryota</taxon>
        <taxon>Viridiplantae</taxon>
        <taxon>Streptophyta</taxon>
        <taxon>Embryophyta</taxon>
        <taxon>Tracheophyta</taxon>
        <taxon>Spermatophyta</taxon>
        <taxon>Magnoliopsida</taxon>
        <taxon>eudicotyledons</taxon>
        <taxon>Gunneridae</taxon>
        <taxon>Pentapetalae</taxon>
        <taxon>rosids</taxon>
        <taxon>malvids</taxon>
        <taxon>Brassicales</taxon>
        <taxon>Brassicaceae</taxon>
        <taxon>Brassiceae</taxon>
        <taxon>Brassica</taxon>
    </lineage>
</organism>
<feature type="compositionally biased region" description="Basic residues" evidence="2">
    <location>
        <begin position="1"/>
        <end position="12"/>
    </location>
</feature>